<dbReference type="Proteomes" id="UP001303046">
    <property type="component" value="Unassembled WGS sequence"/>
</dbReference>
<reference evidence="1 2" key="1">
    <citation type="submission" date="2023-08" db="EMBL/GenBank/DDBJ databases">
        <title>A Necator americanus chromosomal reference genome.</title>
        <authorList>
            <person name="Ilik V."/>
            <person name="Petrzelkova K.J."/>
            <person name="Pardy F."/>
            <person name="Fuh T."/>
            <person name="Niatou-Singa F.S."/>
            <person name="Gouil Q."/>
            <person name="Baker L."/>
            <person name="Ritchie M.E."/>
            <person name="Jex A.R."/>
            <person name="Gazzola D."/>
            <person name="Li H."/>
            <person name="Toshio Fujiwara R."/>
            <person name="Zhan B."/>
            <person name="Aroian R.V."/>
            <person name="Pafco B."/>
            <person name="Schwarz E.M."/>
        </authorList>
    </citation>
    <scope>NUCLEOTIDE SEQUENCE [LARGE SCALE GENOMIC DNA]</scope>
    <source>
        <strain evidence="1 2">Aroian</strain>
        <tissue evidence="1">Whole animal</tissue>
    </source>
</reference>
<proteinExistence type="predicted"/>
<name>A0ABR1CAH8_NECAM</name>
<protein>
    <submittedName>
        <fullName evidence="1">Uncharacterized protein</fullName>
    </submittedName>
</protein>
<evidence type="ECO:0000313" key="1">
    <source>
        <dbReference type="EMBL" id="KAK6734678.1"/>
    </source>
</evidence>
<gene>
    <name evidence="1" type="primary">Necator_chrII.g5875</name>
    <name evidence="1" type="ORF">RB195_018082</name>
</gene>
<evidence type="ECO:0000313" key="2">
    <source>
        <dbReference type="Proteomes" id="UP001303046"/>
    </source>
</evidence>
<keyword evidence="2" id="KW-1185">Reference proteome</keyword>
<dbReference type="EMBL" id="JAVFWL010000002">
    <property type="protein sequence ID" value="KAK6734678.1"/>
    <property type="molecule type" value="Genomic_DNA"/>
</dbReference>
<sequence length="89" mass="9867">MYILAHNKVSIGLKTCLINSHHVATHLGANAYDDFIDNLTSSDFALATTTINYFCSRIQAIELAEFLDKCCMKRSLRSNHQKNSSVGSS</sequence>
<accession>A0ABR1CAH8</accession>
<organism evidence="1 2">
    <name type="scientific">Necator americanus</name>
    <name type="common">Human hookworm</name>
    <dbReference type="NCBI Taxonomy" id="51031"/>
    <lineage>
        <taxon>Eukaryota</taxon>
        <taxon>Metazoa</taxon>
        <taxon>Ecdysozoa</taxon>
        <taxon>Nematoda</taxon>
        <taxon>Chromadorea</taxon>
        <taxon>Rhabditida</taxon>
        <taxon>Rhabditina</taxon>
        <taxon>Rhabditomorpha</taxon>
        <taxon>Strongyloidea</taxon>
        <taxon>Ancylostomatidae</taxon>
        <taxon>Bunostominae</taxon>
        <taxon>Necator</taxon>
    </lineage>
</organism>
<comment type="caution">
    <text evidence="1">The sequence shown here is derived from an EMBL/GenBank/DDBJ whole genome shotgun (WGS) entry which is preliminary data.</text>
</comment>